<keyword evidence="2 5" id="KW-0489">Methyltransferase</keyword>
<dbReference type="SUPFAM" id="SSF53335">
    <property type="entry name" value="S-adenosyl-L-methionine-dependent methyltransferases"/>
    <property type="match status" value="1"/>
</dbReference>
<feature type="region of interest" description="Disordered" evidence="6">
    <location>
        <begin position="667"/>
        <end position="686"/>
    </location>
</feature>
<evidence type="ECO:0000313" key="7">
    <source>
        <dbReference type="EMBL" id="KAH6662224.1"/>
    </source>
</evidence>
<dbReference type="GO" id="GO:0003677">
    <property type="term" value="F:DNA binding"/>
    <property type="evidence" value="ECO:0007669"/>
    <property type="project" value="TreeGrafter"/>
</dbReference>
<keyword evidence="3 5" id="KW-0808">Transferase</keyword>
<dbReference type="OrthoDB" id="414133at2759"/>
<dbReference type="PROSITE" id="PS00095">
    <property type="entry name" value="C5_MTASE_2"/>
    <property type="match status" value="1"/>
</dbReference>
<name>A0A9P8V0U7_9PEZI</name>
<evidence type="ECO:0000313" key="8">
    <source>
        <dbReference type="Proteomes" id="UP000770015"/>
    </source>
</evidence>
<evidence type="ECO:0000256" key="1">
    <source>
        <dbReference type="ARBA" id="ARBA00011975"/>
    </source>
</evidence>
<dbReference type="GO" id="GO:0003886">
    <property type="term" value="F:DNA (cytosine-5-)-methyltransferase activity"/>
    <property type="evidence" value="ECO:0007669"/>
    <property type="project" value="UniProtKB-EC"/>
</dbReference>
<evidence type="ECO:0000256" key="5">
    <source>
        <dbReference type="PROSITE-ProRule" id="PRU01016"/>
    </source>
</evidence>
<evidence type="ECO:0000256" key="3">
    <source>
        <dbReference type="ARBA" id="ARBA00022679"/>
    </source>
</evidence>
<dbReference type="EMBL" id="JAGSXJ010000047">
    <property type="protein sequence ID" value="KAH6662224.1"/>
    <property type="molecule type" value="Genomic_DNA"/>
</dbReference>
<dbReference type="GO" id="GO:0044027">
    <property type="term" value="P:negative regulation of gene expression via chromosomal CpG island methylation"/>
    <property type="evidence" value="ECO:0007669"/>
    <property type="project" value="TreeGrafter"/>
</dbReference>
<dbReference type="GO" id="GO:0032259">
    <property type="term" value="P:methylation"/>
    <property type="evidence" value="ECO:0007669"/>
    <property type="project" value="UniProtKB-KW"/>
</dbReference>
<accession>A0A9P8V0U7</accession>
<evidence type="ECO:0000256" key="4">
    <source>
        <dbReference type="ARBA" id="ARBA00022691"/>
    </source>
</evidence>
<dbReference type="PROSITE" id="PS51679">
    <property type="entry name" value="SAM_MT_C5"/>
    <property type="match status" value="1"/>
</dbReference>
<dbReference type="GO" id="GO:0005634">
    <property type="term" value="C:nucleus"/>
    <property type="evidence" value="ECO:0007669"/>
    <property type="project" value="TreeGrafter"/>
</dbReference>
<dbReference type="PANTHER" id="PTHR10629">
    <property type="entry name" value="CYTOSINE-SPECIFIC METHYLTRANSFERASE"/>
    <property type="match status" value="1"/>
</dbReference>
<proteinExistence type="inferred from homology"/>
<evidence type="ECO:0000256" key="2">
    <source>
        <dbReference type="ARBA" id="ARBA00022603"/>
    </source>
</evidence>
<dbReference type="InterPro" id="IPR001525">
    <property type="entry name" value="C5_MeTfrase"/>
</dbReference>
<dbReference type="Gene3D" id="3.90.120.10">
    <property type="entry name" value="DNA Methylase, subunit A, domain 2"/>
    <property type="match status" value="1"/>
</dbReference>
<sequence>MPPQRPIKREDTPLINDNVFYAEDQEVIDLEEQIRNFNPMEFGRRIKSEDVKSEPEDEGTQDNAAFRAWNLEAQGEEDFRNAIGLAIDLTGEDDDDNVVHAPGPGPASPVRFTIEPDVQILTDGGVLAQHLDEEIKVGKFYELKEPLVNKYVKCTFIRITNFKKYPGAPWIAVGIPHARTRTLLGQLPRKTNEVFALYETADDNPKPVEEQALVEVAIDRILCQRFFHITNAPYPVHRFEANLFKTTKDVEKNGPIICRWNFIVHYHTYTTRVTQKPYEWALKRITAAEVEKKRFRVEEEVLRHEWRGETYRGGAHKPRGMAVDPTAPAPKERAIGQKYTFFDAFCGAGGASRGAERAGLEVKYGVDMWERAAASWRMNFARAEMFEMDIADFVNYTTTMKAADPNFKIRTDCLHLSPPCQVWSPAHTIAGQHDERNIMALFACRTLVEEIRPRIVTLEQTFGILNPIFKKYFDALVLGFTEQGYSIGWKIINCATYGLPQRRTRLVMIASCPGEELPDFPAPTHSSTGENGLRKYTSIAQAISKVTGEFARNDPHHNPKYKQAPREAVIGDPNQILPRCMTTSGGQNYHYSGLRCYTNREFACLQGFPIWHKFSESYVKKQIGNAFPPIVVQTLYEHIQKHLHKQDGFEGDSRPRVTTGVDHIEIDDDHNMQGPGRSAGDAIEIDDNDNDDDVLIIERGGAGWLANRMPRSNGRSVGSAIQIVEDDDDDVQMIDRPVSVASSRTLSGDESLFVKD</sequence>
<dbReference type="Pfam" id="PF00145">
    <property type="entry name" value="DNA_methylase"/>
    <property type="match status" value="1"/>
</dbReference>
<dbReference type="InterPro" id="IPR050390">
    <property type="entry name" value="C5-Methyltransferase"/>
</dbReference>
<feature type="active site" evidence="5">
    <location>
        <position position="420"/>
    </location>
</feature>
<dbReference type="InterPro" id="IPR029063">
    <property type="entry name" value="SAM-dependent_MTases_sf"/>
</dbReference>
<organism evidence="7 8">
    <name type="scientific">Plectosphaerella plurivora</name>
    <dbReference type="NCBI Taxonomy" id="936078"/>
    <lineage>
        <taxon>Eukaryota</taxon>
        <taxon>Fungi</taxon>
        <taxon>Dikarya</taxon>
        <taxon>Ascomycota</taxon>
        <taxon>Pezizomycotina</taxon>
        <taxon>Sordariomycetes</taxon>
        <taxon>Hypocreomycetidae</taxon>
        <taxon>Glomerellales</taxon>
        <taxon>Plectosphaerellaceae</taxon>
        <taxon>Plectosphaerella</taxon>
    </lineage>
</organism>
<evidence type="ECO:0000256" key="6">
    <source>
        <dbReference type="SAM" id="MobiDB-lite"/>
    </source>
</evidence>
<dbReference type="PRINTS" id="PR00105">
    <property type="entry name" value="C5METTRFRASE"/>
</dbReference>
<dbReference type="EC" id="2.1.1.37" evidence="1"/>
<keyword evidence="4 5" id="KW-0949">S-adenosyl-L-methionine</keyword>
<comment type="caution">
    <text evidence="7">The sequence shown here is derived from an EMBL/GenBank/DDBJ whole genome shotgun (WGS) entry which is preliminary data.</text>
</comment>
<dbReference type="PANTHER" id="PTHR10629:SF52">
    <property type="entry name" value="DNA (CYTOSINE-5)-METHYLTRANSFERASE 1"/>
    <property type="match status" value="1"/>
</dbReference>
<gene>
    <name evidence="7" type="ORF">F5X68DRAFT_266230</name>
</gene>
<comment type="similarity">
    <text evidence="5">Belongs to the class I-like SAM-binding methyltransferase superfamily. C5-methyltransferase family.</text>
</comment>
<dbReference type="Proteomes" id="UP000770015">
    <property type="component" value="Unassembled WGS sequence"/>
</dbReference>
<reference evidence="7" key="1">
    <citation type="journal article" date="2021" name="Nat. Commun.">
        <title>Genetic determinants of endophytism in the Arabidopsis root mycobiome.</title>
        <authorList>
            <person name="Mesny F."/>
            <person name="Miyauchi S."/>
            <person name="Thiergart T."/>
            <person name="Pickel B."/>
            <person name="Atanasova L."/>
            <person name="Karlsson M."/>
            <person name="Huettel B."/>
            <person name="Barry K.W."/>
            <person name="Haridas S."/>
            <person name="Chen C."/>
            <person name="Bauer D."/>
            <person name="Andreopoulos W."/>
            <person name="Pangilinan J."/>
            <person name="LaButti K."/>
            <person name="Riley R."/>
            <person name="Lipzen A."/>
            <person name="Clum A."/>
            <person name="Drula E."/>
            <person name="Henrissat B."/>
            <person name="Kohler A."/>
            <person name="Grigoriev I.V."/>
            <person name="Martin F.M."/>
            <person name="Hacquard S."/>
        </authorList>
    </citation>
    <scope>NUCLEOTIDE SEQUENCE</scope>
    <source>
        <strain evidence="7">MPI-SDFR-AT-0117</strain>
    </source>
</reference>
<keyword evidence="8" id="KW-1185">Reference proteome</keyword>
<dbReference type="AlphaFoldDB" id="A0A9P8V0U7"/>
<dbReference type="InterPro" id="IPR031303">
    <property type="entry name" value="C5_meth_CS"/>
</dbReference>
<protein>
    <recommendedName>
        <fullName evidence="1">DNA (cytosine-5-)-methyltransferase</fullName>
        <ecNumber evidence="1">2.1.1.37</ecNumber>
    </recommendedName>
</protein>
<dbReference type="Gene3D" id="3.40.50.150">
    <property type="entry name" value="Vaccinia Virus protein VP39"/>
    <property type="match status" value="1"/>
</dbReference>